<dbReference type="GO" id="GO:0003677">
    <property type="term" value="F:DNA binding"/>
    <property type="evidence" value="ECO:0007669"/>
    <property type="project" value="InterPro"/>
</dbReference>
<protein>
    <recommendedName>
        <fullName evidence="1">RNA polymerase sigma factor 70 region 4 type 2 domain-containing protein</fullName>
    </recommendedName>
</protein>
<dbReference type="InterPro" id="IPR013249">
    <property type="entry name" value="RNA_pol_sigma70_r4_t2"/>
</dbReference>
<comment type="caution">
    <text evidence="2">The sequence shown here is derived from an EMBL/GenBank/DDBJ whole genome shotgun (WGS) entry which is preliminary data.</text>
</comment>
<dbReference type="InterPro" id="IPR036388">
    <property type="entry name" value="WH-like_DNA-bd_sf"/>
</dbReference>
<sequence length="69" mass="8209">MMRWLRLRRMRRAFRALPERDRAIFGSVRFDDLDYIQTAQRHGCTVEEVEQTVARVLFALGRAERGEQA</sequence>
<dbReference type="Pfam" id="PF08281">
    <property type="entry name" value="Sigma70_r4_2"/>
    <property type="match status" value="1"/>
</dbReference>
<dbReference type="RefSeq" id="WP_116467861.1">
    <property type="nucleotide sequence ID" value="NZ_QENQ01000001.1"/>
</dbReference>
<dbReference type="InterPro" id="IPR013324">
    <property type="entry name" value="RNA_pol_sigma_r3/r4-like"/>
</dbReference>
<proteinExistence type="predicted"/>
<organism evidence="2 3">
    <name type="scientific">Sphingomonas pokkalii</name>
    <dbReference type="NCBI Taxonomy" id="2175090"/>
    <lineage>
        <taxon>Bacteria</taxon>
        <taxon>Pseudomonadati</taxon>
        <taxon>Pseudomonadota</taxon>
        <taxon>Alphaproteobacteria</taxon>
        <taxon>Sphingomonadales</taxon>
        <taxon>Sphingomonadaceae</taxon>
        <taxon>Sphingomonas</taxon>
    </lineage>
</organism>
<dbReference type="OrthoDB" id="7584390at2"/>
<dbReference type="Gene3D" id="1.10.10.10">
    <property type="entry name" value="Winged helix-like DNA-binding domain superfamily/Winged helix DNA-binding domain"/>
    <property type="match status" value="1"/>
</dbReference>
<keyword evidence="3" id="KW-1185">Reference proteome</keyword>
<dbReference type="GO" id="GO:0016987">
    <property type="term" value="F:sigma factor activity"/>
    <property type="evidence" value="ECO:0007669"/>
    <property type="project" value="InterPro"/>
</dbReference>
<feature type="domain" description="RNA polymerase sigma factor 70 region 4 type 2" evidence="1">
    <location>
        <begin position="8"/>
        <end position="56"/>
    </location>
</feature>
<evidence type="ECO:0000313" key="3">
    <source>
        <dbReference type="Proteomes" id="UP000245890"/>
    </source>
</evidence>
<name>A0A2U0SAW0_9SPHN</name>
<dbReference type="EMBL" id="QENQ01000001">
    <property type="protein sequence ID" value="PVX28411.1"/>
    <property type="molecule type" value="Genomic_DNA"/>
</dbReference>
<evidence type="ECO:0000313" key="2">
    <source>
        <dbReference type="EMBL" id="PVX28411.1"/>
    </source>
</evidence>
<gene>
    <name evidence="2" type="ORF">DD559_02860</name>
</gene>
<dbReference type="SUPFAM" id="SSF88659">
    <property type="entry name" value="Sigma3 and sigma4 domains of RNA polymerase sigma factors"/>
    <property type="match status" value="1"/>
</dbReference>
<dbReference type="GO" id="GO:0006352">
    <property type="term" value="P:DNA-templated transcription initiation"/>
    <property type="evidence" value="ECO:0007669"/>
    <property type="project" value="InterPro"/>
</dbReference>
<reference evidence="2 3" key="1">
    <citation type="submission" date="2018-05" db="EMBL/GenBank/DDBJ databases">
        <title>Description of Sphingomonas pokkalii sp nov, isolated from the rhizosphere of saline tolerant pokkali rice and its draft genome analysis.</title>
        <authorList>
            <person name="Menon R."/>
            <person name="Kumari S."/>
            <person name="Rameshkumar N."/>
        </authorList>
    </citation>
    <scope>NUCLEOTIDE SEQUENCE [LARGE SCALE GENOMIC DNA]</scope>
    <source>
        <strain evidence="2 3">L3B27</strain>
    </source>
</reference>
<accession>A0A2U0SAW0</accession>
<dbReference type="AlphaFoldDB" id="A0A2U0SAW0"/>
<dbReference type="Proteomes" id="UP000245890">
    <property type="component" value="Unassembled WGS sequence"/>
</dbReference>
<evidence type="ECO:0000259" key="1">
    <source>
        <dbReference type="Pfam" id="PF08281"/>
    </source>
</evidence>